<keyword evidence="2" id="KW-1185">Reference proteome</keyword>
<reference evidence="1 2" key="1">
    <citation type="submission" date="2019-06" db="EMBL/GenBank/DDBJ databases">
        <title>Flavobacteriaceae Paucihalobacterium erythroidium CWB-1, complete genome.</title>
        <authorList>
            <person name="Wu S."/>
        </authorList>
    </citation>
    <scope>NUCLEOTIDE SEQUENCE [LARGE SCALE GENOMIC DNA]</scope>
    <source>
        <strain evidence="1 2">CWB-1</strain>
    </source>
</reference>
<protein>
    <submittedName>
        <fullName evidence="1">Uncharacterized protein</fullName>
    </submittedName>
</protein>
<evidence type="ECO:0000313" key="2">
    <source>
        <dbReference type="Proteomes" id="UP000317332"/>
    </source>
</evidence>
<sequence length="291" mass="35367">MKLYWLIVLLSIVFLGSAQTSLVKIPKEDLNFKYNNGTKVYFKKVDYFNYDSNNYLLDSMIVKNDTIQFKKEEIGQQLYLISDSKSVPLTFLPLRQDIQSYTYFYCGEFYKYDNYILINNSFSKIEYDYLRKYYKRISRNDIGKYLYKGPSYKKMSVKEALSNLEKQKLKFLHNLEHRNEEFSAEFINYIETEINLHVINQFLNWYEFVYKVEINKEFSETSKSTIHEDLYSQFYNGQWNRNSIQYFRTVQRVLNYQESKRTGNFKIYNEEIHNKDEILRDIFFKTLAFKN</sequence>
<gene>
    <name evidence="1" type="ORF">FJ651_12265</name>
</gene>
<dbReference type="EMBL" id="VHIQ01000006">
    <property type="protein sequence ID" value="TPV32335.1"/>
    <property type="molecule type" value="Genomic_DNA"/>
</dbReference>
<dbReference type="AlphaFoldDB" id="A0A506PG05"/>
<dbReference type="OrthoDB" id="1407790at2"/>
<dbReference type="RefSeq" id="WP_140990830.1">
    <property type="nucleotide sequence ID" value="NZ_VHIQ01000006.1"/>
</dbReference>
<accession>A0A506PG05</accession>
<comment type="caution">
    <text evidence="1">The sequence shown here is derived from an EMBL/GenBank/DDBJ whole genome shotgun (WGS) entry which is preliminary data.</text>
</comment>
<dbReference type="Proteomes" id="UP000317332">
    <property type="component" value="Unassembled WGS sequence"/>
</dbReference>
<organism evidence="1 2">
    <name type="scientific">Paucihalobacter ruber</name>
    <dbReference type="NCBI Taxonomy" id="2567861"/>
    <lineage>
        <taxon>Bacteria</taxon>
        <taxon>Pseudomonadati</taxon>
        <taxon>Bacteroidota</taxon>
        <taxon>Flavobacteriia</taxon>
        <taxon>Flavobacteriales</taxon>
        <taxon>Flavobacteriaceae</taxon>
        <taxon>Paucihalobacter</taxon>
    </lineage>
</organism>
<proteinExistence type="predicted"/>
<name>A0A506PG05_9FLAO</name>
<evidence type="ECO:0000313" key="1">
    <source>
        <dbReference type="EMBL" id="TPV32335.1"/>
    </source>
</evidence>